<dbReference type="NCBIfam" id="NF001936">
    <property type="entry name" value="PRK00714.1-3"/>
    <property type="match status" value="1"/>
</dbReference>
<evidence type="ECO:0000256" key="3">
    <source>
        <dbReference type="ARBA" id="ARBA00022801"/>
    </source>
</evidence>
<comment type="similarity">
    <text evidence="4">Belongs to the Nudix hydrolase family. RppH subfamily.</text>
</comment>
<sequence length="159" mass="18406">MTDTRPYRPGVGVMLLNRTGHVFVGQRIDSTAEAWQMPQGGIDPDEAPEAAAFRELAEETGVTSAHIVAESRDWLSYDLPEELRDVLWKGRYRGQRQKWFAMSFEGEDSDIDIATEVPEFRAWRWARSEDLPQLIIPFKRPLYAQVLEEFDPILRRLRA</sequence>
<organism evidence="6 7">
    <name type="scientific">Futiania mangrovi</name>
    <dbReference type="NCBI Taxonomy" id="2959716"/>
    <lineage>
        <taxon>Bacteria</taxon>
        <taxon>Pseudomonadati</taxon>
        <taxon>Pseudomonadota</taxon>
        <taxon>Alphaproteobacteria</taxon>
        <taxon>Futianiales</taxon>
        <taxon>Futianiaceae</taxon>
        <taxon>Futiania</taxon>
    </lineage>
</organism>
<evidence type="ECO:0000313" key="6">
    <source>
        <dbReference type="EMBL" id="MCP1336702.1"/>
    </source>
</evidence>
<dbReference type="Gene3D" id="3.90.79.10">
    <property type="entry name" value="Nucleoside Triphosphate Pyrophosphohydrolase"/>
    <property type="match status" value="1"/>
</dbReference>
<comment type="function">
    <text evidence="4">Accelerates the degradation of transcripts by removing pyrophosphate from the 5'-end of triphosphorylated RNA, leading to a more labile monophosphorylated state that can stimulate subsequent ribonuclease cleavage.</text>
</comment>
<feature type="short sequence motif" description="Nudix box" evidence="4">
    <location>
        <begin position="40"/>
        <end position="61"/>
    </location>
</feature>
<dbReference type="PANTHER" id="PTHR11839">
    <property type="entry name" value="UDP/ADP-SUGAR PYROPHOSPHATASE"/>
    <property type="match status" value="1"/>
</dbReference>
<dbReference type="EC" id="3.6.1.-" evidence="4"/>
<dbReference type="AlphaFoldDB" id="A0A9J6PE70"/>
<dbReference type="EMBL" id="JAMZFT010000002">
    <property type="protein sequence ID" value="MCP1336702.1"/>
    <property type="molecule type" value="Genomic_DNA"/>
</dbReference>
<evidence type="ECO:0000259" key="5">
    <source>
        <dbReference type="PROSITE" id="PS51462"/>
    </source>
</evidence>
<name>A0A9J6PE70_9PROT</name>
<reference evidence="6" key="1">
    <citation type="submission" date="2022-06" db="EMBL/GenBank/DDBJ databases">
        <title>Isolation and Genomics of Futiania mangrovii gen. nov., sp. nov., a Rare and Metabolically-versatile member in the Class Alphaproteobacteria.</title>
        <authorList>
            <person name="Liu L."/>
            <person name="Huang W.-C."/>
            <person name="Pan J."/>
            <person name="Li J."/>
            <person name="Huang Y."/>
            <person name="Du H."/>
            <person name="Liu Y."/>
            <person name="Li M."/>
        </authorList>
    </citation>
    <scope>NUCLEOTIDE SEQUENCE</scope>
    <source>
        <strain evidence="6">FT118</strain>
    </source>
</reference>
<dbReference type="PROSITE" id="PS51462">
    <property type="entry name" value="NUDIX"/>
    <property type="match status" value="1"/>
</dbReference>
<dbReference type="InterPro" id="IPR022927">
    <property type="entry name" value="RppH"/>
</dbReference>
<dbReference type="InterPro" id="IPR015797">
    <property type="entry name" value="NUDIX_hydrolase-like_dom_sf"/>
</dbReference>
<comment type="cofactor">
    <cofactor evidence="4">
        <name>a divalent metal cation</name>
        <dbReference type="ChEBI" id="CHEBI:60240"/>
    </cofactor>
</comment>
<dbReference type="InterPro" id="IPR000086">
    <property type="entry name" value="NUDIX_hydrolase_dom"/>
</dbReference>
<comment type="caution">
    <text evidence="6">The sequence shown here is derived from an EMBL/GenBank/DDBJ whole genome shotgun (WGS) entry which is preliminary data.</text>
</comment>
<feature type="domain" description="Nudix hydrolase" evidence="5">
    <location>
        <begin position="6"/>
        <end position="148"/>
    </location>
</feature>
<dbReference type="HAMAP" id="MF_00298">
    <property type="entry name" value="Nudix_RppH"/>
    <property type="match status" value="1"/>
</dbReference>
<proteinExistence type="inferred from homology"/>
<accession>A0A9J6PE70</accession>
<dbReference type="GO" id="GO:0006753">
    <property type="term" value="P:nucleoside phosphate metabolic process"/>
    <property type="evidence" value="ECO:0007669"/>
    <property type="project" value="TreeGrafter"/>
</dbReference>
<dbReference type="InterPro" id="IPR020476">
    <property type="entry name" value="Nudix_hydrolase"/>
</dbReference>
<keyword evidence="7" id="KW-1185">Reference proteome</keyword>
<dbReference type="PANTHER" id="PTHR11839:SF22">
    <property type="entry name" value="NUDIX HYDROLASE 26, CHLOROPLASTIC"/>
    <property type="match status" value="1"/>
</dbReference>
<protein>
    <recommendedName>
        <fullName evidence="4">RNA pyrophosphohydrolase</fullName>
        <ecNumber evidence="4">3.6.1.-</ecNumber>
    </recommendedName>
    <alternativeName>
        <fullName evidence="4">(Di)nucleoside polyphosphate hydrolase</fullName>
    </alternativeName>
</protein>
<comment type="cofactor">
    <cofactor evidence="2">
        <name>Mg(2+)</name>
        <dbReference type="ChEBI" id="CHEBI:18420"/>
    </cofactor>
</comment>
<evidence type="ECO:0000313" key="7">
    <source>
        <dbReference type="Proteomes" id="UP001055804"/>
    </source>
</evidence>
<gene>
    <name evidence="4" type="primary">rppH</name>
    <name evidence="4" type="synonym">nudH</name>
    <name evidence="6" type="ORF">NJQ99_09810</name>
</gene>
<dbReference type="PRINTS" id="PR00502">
    <property type="entry name" value="NUDIXFAMILY"/>
</dbReference>
<dbReference type="CDD" id="cd03671">
    <property type="entry name" value="NUDIX_Ap4A_hydrolase_plant_like"/>
    <property type="match status" value="1"/>
</dbReference>
<dbReference type="GO" id="GO:0019693">
    <property type="term" value="P:ribose phosphate metabolic process"/>
    <property type="evidence" value="ECO:0007669"/>
    <property type="project" value="TreeGrafter"/>
</dbReference>
<dbReference type="InterPro" id="IPR020084">
    <property type="entry name" value="NUDIX_hydrolase_CS"/>
</dbReference>
<dbReference type="GO" id="GO:0034432">
    <property type="term" value="F:bis(5'-adenosyl)-pentaphosphatase activity"/>
    <property type="evidence" value="ECO:0007669"/>
    <property type="project" value="TreeGrafter"/>
</dbReference>
<dbReference type="Proteomes" id="UP001055804">
    <property type="component" value="Unassembled WGS sequence"/>
</dbReference>
<dbReference type="NCBIfam" id="NF001938">
    <property type="entry name" value="PRK00714.1-5"/>
    <property type="match status" value="1"/>
</dbReference>
<evidence type="ECO:0000256" key="2">
    <source>
        <dbReference type="ARBA" id="ARBA00001946"/>
    </source>
</evidence>
<keyword evidence="3 4" id="KW-0378">Hydrolase</keyword>
<evidence type="ECO:0000256" key="4">
    <source>
        <dbReference type="HAMAP-Rule" id="MF_00298"/>
    </source>
</evidence>
<dbReference type="SUPFAM" id="SSF55811">
    <property type="entry name" value="Nudix"/>
    <property type="match status" value="1"/>
</dbReference>
<dbReference type="PROSITE" id="PS00893">
    <property type="entry name" value="NUDIX_BOX"/>
    <property type="match status" value="1"/>
</dbReference>
<evidence type="ECO:0000256" key="1">
    <source>
        <dbReference type="ARBA" id="ARBA00001936"/>
    </source>
</evidence>
<dbReference type="GO" id="GO:0008893">
    <property type="term" value="F:guanosine-3',5'-bis(diphosphate) 3'-diphosphatase activity"/>
    <property type="evidence" value="ECO:0007669"/>
    <property type="project" value="TreeGrafter"/>
</dbReference>
<dbReference type="RefSeq" id="WP_269332653.1">
    <property type="nucleotide sequence ID" value="NZ_JAMZFT010000002.1"/>
</dbReference>
<comment type="cofactor">
    <cofactor evidence="1">
        <name>Mn(2+)</name>
        <dbReference type="ChEBI" id="CHEBI:29035"/>
    </cofactor>
</comment>
<dbReference type="Pfam" id="PF00293">
    <property type="entry name" value="NUDIX"/>
    <property type="match status" value="1"/>
</dbReference>